<feature type="chain" id="PRO_5039192225" evidence="2">
    <location>
        <begin position="20"/>
        <end position="257"/>
    </location>
</feature>
<dbReference type="AlphaFoldDB" id="A0A6N2R624"/>
<accession>A0A6N2R624</accession>
<evidence type="ECO:0000313" key="3">
    <source>
        <dbReference type="EMBL" id="VYS75455.1"/>
    </source>
</evidence>
<proteinExistence type="predicted"/>
<gene>
    <name evidence="3" type="ORF">BHLFYP23_01435</name>
</gene>
<feature type="compositionally biased region" description="Acidic residues" evidence="1">
    <location>
        <begin position="76"/>
        <end position="88"/>
    </location>
</feature>
<feature type="compositionally biased region" description="Basic and acidic residues" evidence="1">
    <location>
        <begin position="25"/>
        <end position="35"/>
    </location>
</feature>
<evidence type="ECO:0000256" key="2">
    <source>
        <dbReference type="SAM" id="SignalP"/>
    </source>
</evidence>
<protein>
    <submittedName>
        <fullName evidence="3">Uncharacterized protein</fullName>
    </submittedName>
</protein>
<evidence type="ECO:0000256" key="1">
    <source>
        <dbReference type="SAM" id="MobiDB-lite"/>
    </source>
</evidence>
<sequence length="257" mass="28722">MKKSLLLALNLLMITSLLGACTPAKTEETQDKDTSKAIQSDKNTVEEEKADEEVLQGNSVEHETENEPVVNSVGQNDEESYAESQGEEDAVRQEKTVEGYVLDVEGNTITVDLENPEGRNYSEEGLDRGVKFDITNAEKEVIPTSGYSEDRECRIKTGITVLITYYEENGKNIVTKISTDNDEKEIIVYVSSGEIEEITDKTMKIHVREGDYSGESLVFDTTETSIPEEASVNSTVTVTYYLKENTYYALSFIFDDL</sequence>
<dbReference type="EMBL" id="CACRSY010000004">
    <property type="protein sequence ID" value="VYS75455.1"/>
    <property type="molecule type" value="Genomic_DNA"/>
</dbReference>
<dbReference type="RefSeq" id="WP_156341771.1">
    <property type="nucleotide sequence ID" value="NZ_CACRSY010000004.1"/>
</dbReference>
<feature type="region of interest" description="Disordered" evidence="1">
    <location>
        <begin position="25"/>
        <end position="93"/>
    </location>
</feature>
<feature type="signal peptide" evidence="2">
    <location>
        <begin position="1"/>
        <end position="19"/>
    </location>
</feature>
<keyword evidence="2" id="KW-0732">Signal</keyword>
<name>A0A6N2R624_BLAHA</name>
<organism evidence="3">
    <name type="scientific">Blautia hansenii</name>
    <name type="common">Ruminococcus hansenii</name>
    <dbReference type="NCBI Taxonomy" id="1322"/>
    <lineage>
        <taxon>Bacteria</taxon>
        <taxon>Bacillati</taxon>
        <taxon>Bacillota</taxon>
        <taxon>Clostridia</taxon>
        <taxon>Lachnospirales</taxon>
        <taxon>Lachnospiraceae</taxon>
        <taxon>Blautia</taxon>
    </lineage>
</organism>
<dbReference type="PROSITE" id="PS51257">
    <property type="entry name" value="PROKAR_LIPOPROTEIN"/>
    <property type="match status" value="1"/>
</dbReference>
<reference evidence="3" key="1">
    <citation type="submission" date="2019-11" db="EMBL/GenBank/DDBJ databases">
        <authorList>
            <person name="Feng L."/>
        </authorList>
    </citation>
    <scope>NUCLEOTIDE SEQUENCE</scope>
    <source>
        <strain evidence="3">BhanseniiLFYP23</strain>
    </source>
</reference>